<dbReference type="InterPro" id="IPR026590">
    <property type="entry name" value="Ssirtuin_cat_dom"/>
</dbReference>
<dbReference type="PANTHER" id="PTHR11085">
    <property type="entry name" value="NAD-DEPENDENT PROTEIN DEACYLASE SIRTUIN-5, MITOCHONDRIAL-RELATED"/>
    <property type="match status" value="1"/>
</dbReference>
<evidence type="ECO:0000313" key="5">
    <source>
        <dbReference type="EMBL" id="KAJ9575229.1"/>
    </source>
</evidence>
<evidence type="ECO:0000256" key="2">
    <source>
        <dbReference type="ARBA" id="ARBA00023027"/>
    </source>
</evidence>
<dbReference type="AlphaFoldDB" id="A0AAD7Z786"/>
<keyword evidence="1" id="KW-0808">Transferase</keyword>
<feature type="non-terminal residue" evidence="5">
    <location>
        <position position="108"/>
    </location>
</feature>
<dbReference type="InterPro" id="IPR003000">
    <property type="entry name" value="Sirtuin"/>
</dbReference>
<dbReference type="PANTHER" id="PTHR11085:SF7">
    <property type="entry name" value="NAD-DEPENDENT PROTEIN DEACETYLASE"/>
    <property type="match status" value="1"/>
</dbReference>
<protein>
    <recommendedName>
        <fullName evidence="4">Deacetylase sirtuin-type domain-containing protein</fullName>
    </recommendedName>
</protein>
<feature type="non-terminal residue" evidence="5">
    <location>
        <position position="1"/>
    </location>
</feature>
<reference evidence="5" key="1">
    <citation type="journal article" date="2023" name="IScience">
        <title>Live-bearing cockroach genome reveals convergent evolutionary mechanisms linked to viviparity in insects and beyond.</title>
        <authorList>
            <person name="Fouks B."/>
            <person name="Harrison M.C."/>
            <person name="Mikhailova A.A."/>
            <person name="Marchal E."/>
            <person name="English S."/>
            <person name="Carruthers M."/>
            <person name="Jennings E.C."/>
            <person name="Chiamaka E.L."/>
            <person name="Frigard R.A."/>
            <person name="Pippel M."/>
            <person name="Attardo G.M."/>
            <person name="Benoit J.B."/>
            <person name="Bornberg-Bauer E."/>
            <person name="Tobe S.S."/>
        </authorList>
    </citation>
    <scope>NUCLEOTIDE SEQUENCE</scope>
    <source>
        <strain evidence="5">Stay&amp;Tobe</strain>
    </source>
</reference>
<dbReference type="GO" id="GO:0017136">
    <property type="term" value="F:histone deacetylase activity, NAD-dependent"/>
    <property type="evidence" value="ECO:0007669"/>
    <property type="project" value="TreeGrafter"/>
</dbReference>
<accession>A0AAD7Z786</accession>
<dbReference type="InterPro" id="IPR029035">
    <property type="entry name" value="DHS-like_NAD/FAD-binding_dom"/>
</dbReference>
<dbReference type="SUPFAM" id="SSF52467">
    <property type="entry name" value="DHS-like NAD/FAD-binding domain"/>
    <property type="match status" value="1"/>
</dbReference>
<reference evidence="5" key="2">
    <citation type="submission" date="2023-05" db="EMBL/GenBank/DDBJ databases">
        <authorList>
            <person name="Fouks B."/>
        </authorList>
    </citation>
    <scope>NUCLEOTIDE SEQUENCE</scope>
    <source>
        <strain evidence="5">Stay&amp;Tobe</strain>
        <tissue evidence="5">Testes</tissue>
    </source>
</reference>
<evidence type="ECO:0000313" key="6">
    <source>
        <dbReference type="Proteomes" id="UP001233999"/>
    </source>
</evidence>
<comment type="caution">
    <text evidence="3">Lacks conserved residue(s) required for the propagation of feature annotation.</text>
</comment>
<sequence>GLVKPDIVFFGEALPDRFWLHKMDALFADFLIVIGTSLEVFPFASVADSVQDYIPRLLINRDIVGSFGYRELDVVMTGDIIESIKTLTIALGWMKDLEEISRNYENNG</sequence>
<gene>
    <name evidence="5" type="ORF">L9F63_025818</name>
</gene>
<dbReference type="EMBL" id="JASPKZ010010103">
    <property type="protein sequence ID" value="KAJ9575229.1"/>
    <property type="molecule type" value="Genomic_DNA"/>
</dbReference>
<evidence type="ECO:0000256" key="3">
    <source>
        <dbReference type="PROSITE-ProRule" id="PRU00236"/>
    </source>
</evidence>
<keyword evidence="6" id="KW-1185">Reference proteome</keyword>
<evidence type="ECO:0000256" key="1">
    <source>
        <dbReference type="ARBA" id="ARBA00022679"/>
    </source>
</evidence>
<dbReference type="GO" id="GO:0005634">
    <property type="term" value="C:nucleus"/>
    <property type="evidence" value="ECO:0007669"/>
    <property type="project" value="TreeGrafter"/>
</dbReference>
<dbReference type="Pfam" id="PF02146">
    <property type="entry name" value="SIR2"/>
    <property type="match status" value="1"/>
</dbReference>
<dbReference type="PROSITE" id="PS50305">
    <property type="entry name" value="SIRTUIN"/>
    <property type="match status" value="1"/>
</dbReference>
<dbReference type="Gene3D" id="3.30.1600.10">
    <property type="entry name" value="SIR2/SIRT2 'Small Domain"/>
    <property type="match status" value="1"/>
</dbReference>
<evidence type="ECO:0000259" key="4">
    <source>
        <dbReference type="PROSITE" id="PS50305"/>
    </source>
</evidence>
<dbReference type="GO" id="GO:0070403">
    <property type="term" value="F:NAD+ binding"/>
    <property type="evidence" value="ECO:0007669"/>
    <property type="project" value="InterPro"/>
</dbReference>
<dbReference type="Gene3D" id="3.40.50.1220">
    <property type="entry name" value="TPP-binding domain"/>
    <property type="match status" value="1"/>
</dbReference>
<dbReference type="Proteomes" id="UP001233999">
    <property type="component" value="Unassembled WGS sequence"/>
</dbReference>
<proteinExistence type="predicted"/>
<organism evidence="5 6">
    <name type="scientific">Diploptera punctata</name>
    <name type="common">Pacific beetle cockroach</name>
    <dbReference type="NCBI Taxonomy" id="6984"/>
    <lineage>
        <taxon>Eukaryota</taxon>
        <taxon>Metazoa</taxon>
        <taxon>Ecdysozoa</taxon>
        <taxon>Arthropoda</taxon>
        <taxon>Hexapoda</taxon>
        <taxon>Insecta</taxon>
        <taxon>Pterygota</taxon>
        <taxon>Neoptera</taxon>
        <taxon>Polyneoptera</taxon>
        <taxon>Dictyoptera</taxon>
        <taxon>Blattodea</taxon>
        <taxon>Blaberoidea</taxon>
        <taxon>Blaberidae</taxon>
        <taxon>Diplopterinae</taxon>
        <taxon>Diploptera</taxon>
    </lineage>
</organism>
<dbReference type="InterPro" id="IPR026591">
    <property type="entry name" value="Sirtuin_cat_small_dom_sf"/>
</dbReference>
<comment type="caution">
    <text evidence="5">The sequence shown here is derived from an EMBL/GenBank/DDBJ whole genome shotgun (WGS) entry which is preliminary data.</text>
</comment>
<name>A0AAD7Z786_DIPPU</name>
<keyword evidence="2" id="KW-0520">NAD</keyword>
<feature type="domain" description="Deacetylase sirtuin-type" evidence="4">
    <location>
        <begin position="1"/>
        <end position="94"/>
    </location>
</feature>
<dbReference type="InterPro" id="IPR050134">
    <property type="entry name" value="NAD-dep_sirtuin_deacylases"/>
</dbReference>